<dbReference type="AlphaFoldDB" id="A0A1B2JFK0"/>
<evidence type="ECO:0000256" key="1">
    <source>
        <dbReference type="ARBA" id="ARBA00004370"/>
    </source>
</evidence>
<dbReference type="InterPro" id="IPR023395">
    <property type="entry name" value="MCP_dom_sf"/>
</dbReference>
<evidence type="ECO:0000313" key="7">
    <source>
        <dbReference type="EMBL" id="ANZ76762.1"/>
    </source>
</evidence>
<evidence type="ECO:0000256" key="2">
    <source>
        <dbReference type="ARBA" id="ARBA00022692"/>
    </source>
</evidence>
<feature type="transmembrane region" description="Helical" evidence="6">
    <location>
        <begin position="282"/>
        <end position="304"/>
    </location>
</feature>
<keyword evidence="4 6" id="KW-0472">Membrane</keyword>
<protein>
    <submittedName>
        <fullName evidence="7">BA75_03633T0</fullName>
    </submittedName>
</protein>
<keyword evidence="8" id="KW-1185">Reference proteome</keyword>
<evidence type="ECO:0000256" key="4">
    <source>
        <dbReference type="ARBA" id="ARBA00023136"/>
    </source>
</evidence>
<dbReference type="GO" id="GO:0016020">
    <property type="term" value="C:membrane"/>
    <property type="evidence" value="ECO:0007669"/>
    <property type="project" value="UniProtKB-SubCell"/>
</dbReference>
<organism evidence="7 8">
    <name type="scientific">Komagataella pastoris</name>
    <name type="common">Yeast</name>
    <name type="synonym">Pichia pastoris</name>
    <dbReference type="NCBI Taxonomy" id="4922"/>
    <lineage>
        <taxon>Eukaryota</taxon>
        <taxon>Fungi</taxon>
        <taxon>Dikarya</taxon>
        <taxon>Ascomycota</taxon>
        <taxon>Saccharomycotina</taxon>
        <taxon>Pichiomycetes</taxon>
        <taxon>Pichiales</taxon>
        <taxon>Pichiaceae</taxon>
        <taxon>Komagataella</taxon>
    </lineage>
</organism>
<feature type="compositionally biased region" description="Low complexity" evidence="5">
    <location>
        <begin position="160"/>
        <end position="173"/>
    </location>
</feature>
<comment type="subcellular location">
    <subcellularLocation>
        <location evidence="1">Membrane</location>
    </subcellularLocation>
</comment>
<dbReference type="Proteomes" id="UP000094565">
    <property type="component" value="Chromosome 3"/>
</dbReference>
<dbReference type="SUPFAM" id="SSF103506">
    <property type="entry name" value="Mitochondrial carrier"/>
    <property type="match status" value="1"/>
</dbReference>
<evidence type="ECO:0000256" key="3">
    <source>
        <dbReference type="ARBA" id="ARBA00022989"/>
    </source>
</evidence>
<sequence>MKELSTAEIRPYYDPDNFQSEYPYVFKHNYGVVNQELGKPISMTLPTTIKHNNQKPYNMSRNNLGISAVPVNKTRSTKIQEDMFDYNSVKEILTSVLNNFIKKYLRNLISQPFEVARLLLQVGVFTKHDVSNKEHKLVVNSDLQSSDDEDIEYLIPADTSQSSLDSSNNLQGSISVKPKSRSHRRFSSIETAPPTIEVVSVDEEGSKYKLNPFSLNTLDVISSLFTQDGVKGMFRALNTTFIYNTLFATIEAWISGFISPLLSIPDPYFVDVIHSSDPSKALVLILAASVITAVILQPIELINVRFMVTPTNRSETNRSFRSQISQYSPRDFLCPWSLLLPTINHSLASNGLKRYIPYLLFTQFNMDIYNSPVMYPLITLVTNSVELFIRLPVETLLRRAQLNYLLNNPNCNKTLRLQHNELSVPFGGYYGYFSTLYYVYTGSKPSLDKVSVTELNNINKGLESIFRGWKVGLLHVLSNWRFQMLNNYTNVSEEQF</sequence>
<proteinExistence type="predicted"/>
<dbReference type="OrthoDB" id="77989at2759"/>
<reference evidence="7 8" key="1">
    <citation type="submission" date="2016-02" db="EMBL/GenBank/DDBJ databases">
        <title>Comparative genomic and transcriptomic foundation for Pichia pastoris.</title>
        <authorList>
            <person name="Love K.R."/>
            <person name="Shah K.A."/>
            <person name="Whittaker C.A."/>
            <person name="Wu J."/>
            <person name="Bartlett M.C."/>
            <person name="Ma D."/>
            <person name="Leeson R.L."/>
            <person name="Priest M."/>
            <person name="Young S.K."/>
            <person name="Love J.C."/>
        </authorList>
    </citation>
    <scope>NUCLEOTIDE SEQUENCE [LARGE SCALE GENOMIC DNA]</scope>
    <source>
        <strain evidence="7 8">ATCC 28485</strain>
    </source>
</reference>
<keyword evidence="3 6" id="KW-1133">Transmembrane helix</keyword>
<keyword evidence="2 6" id="KW-0812">Transmembrane</keyword>
<evidence type="ECO:0000313" key="8">
    <source>
        <dbReference type="Proteomes" id="UP000094565"/>
    </source>
</evidence>
<name>A0A1B2JFK0_PICPA</name>
<feature type="region of interest" description="Disordered" evidence="5">
    <location>
        <begin position="160"/>
        <end position="182"/>
    </location>
</feature>
<gene>
    <name evidence="7" type="primary">UGO1</name>
    <name evidence="7" type="ORF">ATY40_BA7503633</name>
</gene>
<evidence type="ECO:0000256" key="5">
    <source>
        <dbReference type="SAM" id="MobiDB-lite"/>
    </source>
</evidence>
<evidence type="ECO:0000256" key="6">
    <source>
        <dbReference type="SAM" id="Phobius"/>
    </source>
</evidence>
<accession>A0A1B2JFK0</accession>
<dbReference type="Gene3D" id="1.50.40.10">
    <property type="entry name" value="Mitochondrial carrier domain"/>
    <property type="match status" value="1"/>
</dbReference>
<dbReference type="EMBL" id="CP014586">
    <property type="protein sequence ID" value="ANZ76762.1"/>
    <property type="molecule type" value="Genomic_DNA"/>
</dbReference>
<feature type="transmembrane region" description="Helical" evidence="6">
    <location>
        <begin position="241"/>
        <end position="262"/>
    </location>
</feature>